<dbReference type="SUPFAM" id="SSF51419">
    <property type="entry name" value="PLP-binding barrel"/>
    <property type="match status" value="1"/>
</dbReference>
<proteinExistence type="predicted"/>
<dbReference type="GO" id="GO:0009089">
    <property type="term" value="P:lysine biosynthetic process via diaminopimelate"/>
    <property type="evidence" value="ECO:0007669"/>
    <property type="project" value="TreeGrafter"/>
</dbReference>
<keyword evidence="2" id="KW-0210">Decarboxylase</keyword>
<protein>
    <submittedName>
        <fullName evidence="9">Diaminopimelate decarboxylase</fullName>
        <ecNumber evidence="9">4.1.1.20</ecNumber>
    </submittedName>
</protein>
<dbReference type="EMBL" id="MT630797">
    <property type="protein sequence ID" value="QNO43184.1"/>
    <property type="molecule type" value="Genomic_DNA"/>
</dbReference>
<dbReference type="EC" id="4.1.1.20" evidence="9"/>
<dbReference type="InterPro" id="IPR029066">
    <property type="entry name" value="PLP-binding_barrel"/>
</dbReference>
<evidence type="ECO:0000313" key="11">
    <source>
        <dbReference type="EMBL" id="QNO45347.1"/>
    </source>
</evidence>
<dbReference type="EMBL" id="MT631101">
    <property type="protein sequence ID" value="QNO45347.1"/>
    <property type="molecule type" value="Genomic_DNA"/>
</dbReference>
<evidence type="ECO:0000313" key="9">
    <source>
        <dbReference type="EMBL" id="QNO43051.1"/>
    </source>
</evidence>
<dbReference type="AlphaFoldDB" id="A0A7G9Y4W7"/>
<dbReference type="Gene3D" id="3.20.20.10">
    <property type="entry name" value="Alanine racemase"/>
    <property type="match status" value="1"/>
</dbReference>
<feature type="domain" description="Orn/DAP/Arg decarboxylase 2 C-terminal" evidence="6">
    <location>
        <begin position="260"/>
        <end position="441"/>
    </location>
</feature>
<keyword evidence="4 9" id="KW-0456">Lyase</keyword>
<dbReference type="EMBL" id="MT631141">
    <property type="protein sequence ID" value="QNO45677.1"/>
    <property type="molecule type" value="Genomic_DNA"/>
</dbReference>
<evidence type="ECO:0000256" key="3">
    <source>
        <dbReference type="ARBA" id="ARBA00022898"/>
    </source>
</evidence>
<dbReference type="InterPro" id="IPR000183">
    <property type="entry name" value="Orn/DAP/Arg_de-COase"/>
</dbReference>
<reference evidence="9" key="1">
    <citation type="submission" date="2020-06" db="EMBL/GenBank/DDBJ databases">
        <title>Unique genomic features of the anaerobic methanotrophic archaea.</title>
        <authorList>
            <person name="Chadwick G.L."/>
            <person name="Skennerton C.T."/>
            <person name="Laso-Perez R."/>
            <person name="Leu A.O."/>
            <person name="Speth D.R."/>
            <person name="Yu H."/>
            <person name="Morgan-Lang C."/>
            <person name="Hatzenpichler R."/>
            <person name="Goudeau D."/>
            <person name="Malmstrom R."/>
            <person name="Brazelton W.J."/>
            <person name="Woyke T."/>
            <person name="Hallam S.J."/>
            <person name="Tyson G.W."/>
            <person name="Wegener G."/>
            <person name="Boetius A."/>
            <person name="Orphan V."/>
        </authorList>
    </citation>
    <scope>NUCLEOTIDE SEQUENCE</scope>
</reference>
<dbReference type="InterPro" id="IPR022643">
    <property type="entry name" value="De-COase2_C"/>
</dbReference>
<dbReference type="InterPro" id="IPR022644">
    <property type="entry name" value="De-COase2_N"/>
</dbReference>
<sequence length="499" mass="56613">MIPDTGHWNKHLDKTENNHRKIYGVDMVELAKEYGTPLYVLFEDIIKENYKKYQNALENEYKDHLICYAVKANTTFSVPELLVKLGSGADVASEYELQLALDAGIPPEKIRANGNCKSEYYLEQCIKKEIIINVDPEEELEVIDAIARELGVSAKVNLRLAGFPLEHITSTAITTSSEWSKFGINIKRANSVFQKVLDLDMLIPNGLMVHLGSQITDINAYYTVLDTLINLSKEAQKIGFEVTEINLGGGLGIQYFEVKDWGAIKIKIKNTRKENYTWANELIGYEYNPELKDLEWVGEELSCAYTPDVFIQKLFNKKYSANKTFKKKMEEIGNPKFVIEPGRSIVGNAGVTIAKIGRVSKTPLGQNIVHVDAGVNFHTFGTAVPEQLHRIEIANNIEEGETFETFVAGNLCFTGDLFCKIKNKLVRKPKRGDYLLFYDTGAYSDFFASNANLFPRPAKVMVAKYGTHRLLVKREDLFEVFHRELDWRSDKEKVHGVQK</sequence>
<gene>
    <name evidence="9" type="primary">lysA</name>
    <name evidence="12" type="ORF">BOCBCOEP_00006</name>
    <name evidence="10" type="ORF">CEGDBGHB_00006</name>
    <name evidence="9" type="ORF">HGKCJMEE_00029</name>
    <name evidence="11" type="ORF">IOFJOFCH_00007</name>
    <name evidence="8" type="ORF">LDHBDEKG_00006</name>
</gene>
<dbReference type="PROSITE" id="PS00879">
    <property type="entry name" value="ODR_DC_2_2"/>
    <property type="match status" value="1"/>
</dbReference>
<dbReference type="InterPro" id="IPR009006">
    <property type="entry name" value="Ala_racemase/Decarboxylase_C"/>
</dbReference>
<feature type="active site" description="Proton donor" evidence="5">
    <location>
        <position position="412"/>
    </location>
</feature>
<evidence type="ECO:0000259" key="7">
    <source>
        <dbReference type="Pfam" id="PF02784"/>
    </source>
</evidence>
<organism evidence="9">
    <name type="scientific">Candidatus Methanogaster sp. ANME-2c ERB4</name>
    <dbReference type="NCBI Taxonomy" id="2759911"/>
    <lineage>
        <taxon>Archaea</taxon>
        <taxon>Methanobacteriati</taxon>
        <taxon>Methanobacteriota</taxon>
        <taxon>Stenosarchaea group</taxon>
        <taxon>Methanomicrobia</taxon>
        <taxon>Methanosarcinales</taxon>
        <taxon>ANME-2 cluster</taxon>
        <taxon>Candidatus Methanogasteraceae</taxon>
        <taxon>Candidatus Methanogaster</taxon>
    </lineage>
</organism>
<dbReference type="PRINTS" id="PR01179">
    <property type="entry name" value="ODADCRBXLASE"/>
</dbReference>
<comment type="cofactor">
    <cofactor evidence="1 5">
        <name>pyridoxal 5'-phosphate</name>
        <dbReference type="ChEBI" id="CHEBI:597326"/>
    </cofactor>
</comment>
<dbReference type="Pfam" id="PF02784">
    <property type="entry name" value="Orn_Arg_deC_N"/>
    <property type="match status" value="1"/>
</dbReference>
<evidence type="ECO:0000256" key="1">
    <source>
        <dbReference type="ARBA" id="ARBA00001933"/>
    </source>
</evidence>
<dbReference type="PANTHER" id="PTHR43727:SF2">
    <property type="entry name" value="GROUP IV DECARBOXYLASE"/>
    <property type="match status" value="1"/>
</dbReference>
<evidence type="ECO:0000256" key="2">
    <source>
        <dbReference type="ARBA" id="ARBA00022793"/>
    </source>
</evidence>
<dbReference type="Pfam" id="PF00278">
    <property type="entry name" value="Orn_DAP_Arg_deC"/>
    <property type="match status" value="1"/>
</dbReference>
<evidence type="ECO:0000256" key="5">
    <source>
        <dbReference type="PIRSR" id="PIRSR600183-50"/>
    </source>
</evidence>
<dbReference type="PANTHER" id="PTHR43727">
    <property type="entry name" value="DIAMINOPIMELATE DECARBOXYLASE"/>
    <property type="match status" value="1"/>
</dbReference>
<accession>A0A7G9Y4W7</accession>
<dbReference type="Gene3D" id="2.40.37.10">
    <property type="entry name" value="Lyase, Ornithine Decarboxylase, Chain A, domain 1"/>
    <property type="match status" value="2"/>
</dbReference>
<feature type="modified residue" description="N6-(pyridoxal phosphate)lysine" evidence="5">
    <location>
        <position position="71"/>
    </location>
</feature>
<dbReference type="InterPro" id="IPR022657">
    <property type="entry name" value="De-COase2_CS"/>
</dbReference>
<dbReference type="EMBL" id="MT630723">
    <property type="protein sequence ID" value="QNO42255.1"/>
    <property type="molecule type" value="Genomic_DNA"/>
</dbReference>
<feature type="domain" description="Orn/DAP/Arg decarboxylase 2 N-terminal" evidence="7">
    <location>
        <begin position="46"/>
        <end position="258"/>
    </location>
</feature>
<evidence type="ECO:0000313" key="8">
    <source>
        <dbReference type="EMBL" id="QNO42255.1"/>
    </source>
</evidence>
<evidence type="ECO:0000313" key="12">
    <source>
        <dbReference type="EMBL" id="QNO45677.1"/>
    </source>
</evidence>
<dbReference type="GO" id="GO:0008836">
    <property type="term" value="F:diaminopimelate decarboxylase activity"/>
    <property type="evidence" value="ECO:0007669"/>
    <property type="project" value="UniProtKB-EC"/>
</dbReference>
<name>A0A7G9Y4W7_9EURY</name>
<evidence type="ECO:0000313" key="10">
    <source>
        <dbReference type="EMBL" id="QNO43184.1"/>
    </source>
</evidence>
<dbReference type="FunFam" id="3.20.20.10:FF:000003">
    <property type="entry name" value="Diaminopimelate decarboxylase"/>
    <property type="match status" value="1"/>
</dbReference>
<keyword evidence="3 5" id="KW-0663">Pyridoxal phosphate</keyword>
<dbReference type="EMBL" id="MT630786">
    <property type="protein sequence ID" value="QNO43051.1"/>
    <property type="molecule type" value="Genomic_DNA"/>
</dbReference>
<evidence type="ECO:0000256" key="4">
    <source>
        <dbReference type="ARBA" id="ARBA00023239"/>
    </source>
</evidence>
<evidence type="ECO:0000259" key="6">
    <source>
        <dbReference type="Pfam" id="PF00278"/>
    </source>
</evidence>
<dbReference type="SUPFAM" id="SSF50621">
    <property type="entry name" value="Alanine racemase C-terminal domain-like"/>
    <property type="match status" value="1"/>
</dbReference>